<dbReference type="STRING" id="1291764.GCA_001311235_01599"/>
<sequence length="46" mass="5123">MDLIASPELDNCASIGLWEPGSENKAKPDFVEMELAKLLEFLSTRL</sequence>
<protein>
    <submittedName>
        <fullName evidence="1">Uncharacterized protein</fullName>
    </submittedName>
</protein>
<evidence type="ECO:0000313" key="1">
    <source>
        <dbReference type="EMBL" id="PCR99472.1"/>
    </source>
</evidence>
<dbReference type="AlphaFoldDB" id="A0A2A5RJY5"/>
<dbReference type="Proteomes" id="UP000218181">
    <property type="component" value="Unassembled WGS sequence"/>
</dbReference>
<proteinExistence type="predicted"/>
<evidence type="ECO:0000313" key="2">
    <source>
        <dbReference type="Proteomes" id="UP000218181"/>
    </source>
</evidence>
<organism evidence="1 2">
    <name type="scientific">Lactococcus fujiensis JCM 16395</name>
    <dbReference type="NCBI Taxonomy" id="1291764"/>
    <lineage>
        <taxon>Bacteria</taxon>
        <taxon>Bacillati</taxon>
        <taxon>Bacillota</taxon>
        <taxon>Bacilli</taxon>
        <taxon>Lactobacillales</taxon>
        <taxon>Streptococcaceae</taxon>
        <taxon>Lactococcus</taxon>
    </lineage>
</organism>
<dbReference type="EMBL" id="JXJU01000008">
    <property type="protein sequence ID" value="PCR99472.1"/>
    <property type="molecule type" value="Genomic_DNA"/>
</dbReference>
<reference evidence="1 2" key="1">
    <citation type="submission" date="2014-12" db="EMBL/GenBank/DDBJ databases">
        <title>Draft genome sequences of 10 type strains of Lactococcus.</title>
        <authorList>
            <person name="Sun Z."/>
            <person name="Zhong Z."/>
            <person name="Liu W."/>
            <person name="Zhang W."/>
            <person name="Zhang H."/>
        </authorList>
    </citation>
    <scope>NUCLEOTIDE SEQUENCE [LARGE SCALE GENOMIC DNA]</scope>
    <source>
        <strain evidence="1 2">JCM 16395</strain>
    </source>
</reference>
<name>A0A2A5RJY5_9LACT</name>
<keyword evidence="2" id="KW-1185">Reference proteome</keyword>
<comment type="caution">
    <text evidence="1">The sequence shown here is derived from an EMBL/GenBank/DDBJ whole genome shotgun (WGS) entry which is preliminary data.</text>
</comment>
<gene>
    <name evidence="1" type="ORF">RT41_GL001848</name>
</gene>
<accession>A0A2A5RJY5</accession>